<accession>A0AAD7IJC3</accession>
<organism evidence="8 9">
    <name type="scientific">Mycena maculata</name>
    <dbReference type="NCBI Taxonomy" id="230809"/>
    <lineage>
        <taxon>Eukaryota</taxon>
        <taxon>Fungi</taxon>
        <taxon>Dikarya</taxon>
        <taxon>Basidiomycota</taxon>
        <taxon>Agaricomycotina</taxon>
        <taxon>Agaricomycetes</taxon>
        <taxon>Agaricomycetidae</taxon>
        <taxon>Agaricales</taxon>
        <taxon>Marasmiineae</taxon>
        <taxon>Mycenaceae</taxon>
        <taxon>Mycena</taxon>
    </lineage>
</organism>
<dbReference type="Gene3D" id="1.10.287.1060">
    <property type="entry name" value="ESAT-6-like"/>
    <property type="match status" value="1"/>
</dbReference>
<evidence type="ECO:0000256" key="1">
    <source>
        <dbReference type="ARBA" id="ARBA00004177"/>
    </source>
</evidence>
<keyword evidence="9" id="KW-1185">Reference proteome</keyword>
<comment type="subcellular location">
    <subcellularLocation>
        <location evidence="1">Endosome</location>
    </subcellularLocation>
</comment>
<keyword evidence="6" id="KW-0175">Coiled coil</keyword>
<dbReference type="PANTHER" id="PTHR22761">
    <property type="entry name" value="CHARGED MULTIVESICULAR BODY PROTEIN"/>
    <property type="match status" value="1"/>
</dbReference>
<feature type="coiled-coil region" evidence="6">
    <location>
        <begin position="16"/>
        <end position="96"/>
    </location>
</feature>
<sequence length="220" mass="24412">MMASFVGTLFGRRDTKQSARDAIVGLRQQLQMIEKKEEHLQKKIDQELKIAKANAVSNKPLATAALKRKRANETQLEQLRGQQMQLEMQVNTLESANLNAETMQAMKKAADVLQQIHSGMSVAKVDETMAAITEQREVANEITELISNPMGADMAGDEDLQRELEELEDEALSERLTGADHVPLHVPAGPQSEHQSRTPVAVTEDDEEAALRQLQAEMAM</sequence>
<dbReference type="GO" id="GO:0000815">
    <property type="term" value="C:ESCRT III complex"/>
    <property type="evidence" value="ECO:0007669"/>
    <property type="project" value="TreeGrafter"/>
</dbReference>
<dbReference type="InterPro" id="IPR005024">
    <property type="entry name" value="Snf7_fam"/>
</dbReference>
<keyword evidence="3" id="KW-0967">Endosome</keyword>
<comment type="similarity">
    <text evidence="2">Belongs to the SNF7 family.</text>
</comment>
<dbReference type="GO" id="GO:0032511">
    <property type="term" value="P:late endosome to vacuole transport via multivesicular body sorting pathway"/>
    <property type="evidence" value="ECO:0007669"/>
    <property type="project" value="TreeGrafter"/>
</dbReference>
<dbReference type="EMBL" id="JARJLG010000107">
    <property type="protein sequence ID" value="KAJ7744492.1"/>
    <property type="molecule type" value="Genomic_DNA"/>
</dbReference>
<evidence type="ECO:0000313" key="8">
    <source>
        <dbReference type="EMBL" id="KAJ7744492.1"/>
    </source>
</evidence>
<comment type="caution">
    <text evidence="8">The sequence shown here is derived from an EMBL/GenBank/DDBJ whole genome shotgun (WGS) entry which is preliminary data.</text>
</comment>
<dbReference type="GO" id="GO:0006900">
    <property type="term" value="P:vesicle budding from membrane"/>
    <property type="evidence" value="ECO:0007669"/>
    <property type="project" value="TreeGrafter"/>
</dbReference>
<dbReference type="PANTHER" id="PTHR22761:SF10">
    <property type="entry name" value="GH13992P"/>
    <property type="match status" value="1"/>
</dbReference>
<evidence type="ECO:0000256" key="7">
    <source>
        <dbReference type="SAM" id="MobiDB-lite"/>
    </source>
</evidence>
<evidence type="ECO:0000256" key="5">
    <source>
        <dbReference type="ARBA" id="ARBA00042586"/>
    </source>
</evidence>
<evidence type="ECO:0000313" key="9">
    <source>
        <dbReference type="Proteomes" id="UP001215280"/>
    </source>
</evidence>
<dbReference type="AlphaFoldDB" id="A0AAD7IJC3"/>
<dbReference type="Pfam" id="PF03357">
    <property type="entry name" value="Snf7"/>
    <property type="match status" value="1"/>
</dbReference>
<feature type="region of interest" description="Disordered" evidence="7">
    <location>
        <begin position="175"/>
        <end position="206"/>
    </location>
</feature>
<dbReference type="Proteomes" id="UP001215280">
    <property type="component" value="Unassembled WGS sequence"/>
</dbReference>
<proteinExistence type="inferred from homology"/>
<reference evidence="8" key="1">
    <citation type="submission" date="2023-03" db="EMBL/GenBank/DDBJ databases">
        <title>Massive genome expansion in bonnet fungi (Mycena s.s.) driven by repeated elements and novel gene families across ecological guilds.</title>
        <authorList>
            <consortium name="Lawrence Berkeley National Laboratory"/>
            <person name="Harder C.B."/>
            <person name="Miyauchi S."/>
            <person name="Viragh M."/>
            <person name="Kuo A."/>
            <person name="Thoen E."/>
            <person name="Andreopoulos B."/>
            <person name="Lu D."/>
            <person name="Skrede I."/>
            <person name="Drula E."/>
            <person name="Henrissat B."/>
            <person name="Morin E."/>
            <person name="Kohler A."/>
            <person name="Barry K."/>
            <person name="LaButti K."/>
            <person name="Morin E."/>
            <person name="Salamov A."/>
            <person name="Lipzen A."/>
            <person name="Mereny Z."/>
            <person name="Hegedus B."/>
            <person name="Baldrian P."/>
            <person name="Stursova M."/>
            <person name="Weitz H."/>
            <person name="Taylor A."/>
            <person name="Grigoriev I.V."/>
            <person name="Nagy L.G."/>
            <person name="Martin F."/>
            <person name="Kauserud H."/>
        </authorList>
    </citation>
    <scope>NUCLEOTIDE SEQUENCE</scope>
    <source>
        <strain evidence="8">CBHHK188m</strain>
    </source>
</reference>
<protein>
    <recommendedName>
        <fullName evidence="4">Vacuolar-sorting protein SNF7</fullName>
    </recommendedName>
    <alternativeName>
        <fullName evidence="5">Vacuolar protein-sorting-associated protein 32</fullName>
    </alternativeName>
</protein>
<dbReference type="GO" id="GO:0009898">
    <property type="term" value="C:cytoplasmic side of plasma membrane"/>
    <property type="evidence" value="ECO:0007669"/>
    <property type="project" value="TreeGrafter"/>
</dbReference>
<evidence type="ECO:0000256" key="4">
    <source>
        <dbReference type="ARBA" id="ARBA00040017"/>
    </source>
</evidence>
<dbReference type="GO" id="GO:0005771">
    <property type="term" value="C:multivesicular body"/>
    <property type="evidence" value="ECO:0007669"/>
    <property type="project" value="TreeGrafter"/>
</dbReference>
<evidence type="ECO:0000256" key="2">
    <source>
        <dbReference type="ARBA" id="ARBA00006190"/>
    </source>
</evidence>
<gene>
    <name evidence="8" type="ORF">DFH07DRAFT_1063379</name>
</gene>
<evidence type="ECO:0000256" key="6">
    <source>
        <dbReference type="SAM" id="Coils"/>
    </source>
</evidence>
<name>A0AAD7IJC3_9AGAR</name>
<evidence type="ECO:0000256" key="3">
    <source>
        <dbReference type="ARBA" id="ARBA00022753"/>
    </source>
</evidence>